<keyword evidence="5" id="KW-1185">Reference proteome</keyword>
<dbReference type="Gene3D" id="2.120.10.80">
    <property type="entry name" value="Kelch-type beta propeller"/>
    <property type="match status" value="1"/>
</dbReference>
<dbReference type="FunFam" id="2.120.10.80:FF:000019">
    <property type="entry name" value="Kelch-like family member 17"/>
    <property type="match status" value="1"/>
</dbReference>
<dbReference type="SMART" id="SM00225">
    <property type="entry name" value="BTB"/>
    <property type="match status" value="1"/>
</dbReference>
<dbReference type="Pfam" id="PF01344">
    <property type="entry name" value="Kelch_1"/>
    <property type="match status" value="3"/>
</dbReference>
<proteinExistence type="predicted"/>
<evidence type="ECO:0000259" key="4">
    <source>
        <dbReference type="PROSITE" id="PS50097"/>
    </source>
</evidence>
<dbReference type="Pfam" id="PF00651">
    <property type="entry name" value="BTB"/>
    <property type="match status" value="1"/>
</dbReference>
<dbReference type="PANTHER" id="PTHR24412">
    <property type="entry name" value="KELCH PROTEIN"/>
    <property type="match status" value="1"/>
</dbReference>
<dbReference type="CDD" id="cd18456">
    <property type="entry name" value="BACK_KLHL17"/>
    <property type="match status" value="1"/>
</dbReference>
<dbReference type="PANTHER" id="PTHR24412:SF475">
    <property type="entry name" value="KELCH-LIKE PROTEIN 17"/>
    <property type="match status" value="1"/>
</dbReference>
<feature type="domain" description="BTB" evidence="4">
    <location>
        <begin position="40"/>
        <end position="107"/>
    </location>
</feature>
<evidence type="ECO:0000256" key="2">
    <source>
        <dbReference type="ARBA" id="ARBA00022737"/>
    </source>
</evidence>
<dbReference type="CDD" id="cd18246">
    <property type="entry name" value="BTB_POZ_KLHL17_actinfilin"/>
    <property type="match status" value="1"/>
</dbReference>
<dbReference type="CTD" id="339451"/>
<dbReference type="SUPFAM" id="SSF54695">
    <property type="entry name" value="POZ domain"/>
    <property type="match status" value="1"/>
</dbReference>
<evidence type="ECO:0000313" key="5">
    <source>
        <dbReference type="Proteomes" id="UP000504640"/>
    </source>
</evidence>
<dbReference type="SMART" id="SM00612">
    <property type="entry name" value="Kelch"/>
    <property type="match status" value="4"/>
</dbReference>
<dbReference type="Proteomes" id="UP000504640">
    <property type="component" value="Unplaced"/>
</dbReference>
<dbReference type="GO" id="GO:0016567">
    <property type="term" value="P:protein ubiquitination"/>
    <property type="evidence" value="ECO:0007669"/>
    <property type="project" value="UniProtKB-UniPathway"/>
</dbReference>
<dbReference type="InterPro" id="IPR015915">
    <property type="entry name" value="Kelch-typ_b-propeller"/>
</dbReference>
<dbReference type="InterPro" id="IPR011333">
    <property type="entry name" value="SKP1/BTB/POZ_sf"/>
</dbReference>
<evidence type="ECO:0000256" key="1">
    <source>
        <dbReference type="ARBA" id="ARBA00022441"/>
    </source>
</evidence>
<reference evidence="6" key="1">
    <citation type="submission" date="2025-08" db="UniProtKB">
        <authorList>
            <consortium name="RefSeq"/>
        </authorList>
    </citation>
    <scope>IDENTIFICATION</scope>
    <source>
        <tissue evidence="6">Blood</tissue>
    </source>
</reference>
<evidence type="ECO:0000313" key="6">
    <source>
        <dbReference type="RefSeq" id="XP_032117914.1"/>
    </source>
</evidence>
<name>A0A6J3GJ18_SAPAP</name>
<dbReference type="AlphaFoldDB" id="A0A6J3GJ18"/>
<protein>
    <submittedName>
        <fullName evidence="6">Kelch-like protein 17 isoform X1</fullName>
    </submittedName>
</protein>
<dbReference type="Gene3D" id="3.30.710.10">
    <property type="entry name" value="Potassium Channel Kv1.1, Chain A"/>
    <property type="match status" value="1"/>
</dbReference>
<dbReference type="RefSeq" id="XP_032117914.1">
    <property type="nucleotide sequence ID" value="XM_032262023.1"/>
</dbReference>
<dbReference type="GeneID" id="116539268"/>
<dbReference type="Pfam" id="PF07707">
    <property type="entry name" value="BACK"/>
    <property type="match status" value="1"/>
</dbReference>
<keyword evidence="1" id="KW-0880">Kelch repeat</keyword>
<dbReference type="Gene3D" id="1.25.40.420">
    <property type="match status" value="1"/>
</dbReference>
<dbReference type="SUPFAM" id="SSF117281">
    <property type="entry name" value="Kelch motif"/>
    <property type="match status" value="1"/>
</dbReference>
<dbReference type="UniPathway" id="UPA00143"/>
<dbReference type="PROSITE" id="PS50097">
    <property type="entry name" value="BTB"/>
    <property type="match status" value="1"/>
</dbReference>
<dbReference type="SMART" id="SM00875">
    <property type="entry name" value="BACK"/>
    <property type="match status" value="1"/>
</dbReference>
<organism evidence="5 6">
    <name type="scientific">Sapajus apella</name>
    <name type="common">Brown-capped capuchin</name>
    <name type="synonym">Cebus apella</name>
    <dbReference type="NCBI Taxonomy" id="9515"/>
    <lineage>
        <taxon>Eukaryota</taxon>
        <taxon>Metazoa</taxon>
        <taxon>Chordata</taxon>
        <taxon>Craniata</taxon>
        <taxon>Vertebrata</taxon>
        <taxon>Euteleostomi</taxon>
        <taxon>Mammalia</taxon>
        <taxon>Eutheria</taxon>
        <taxon>Euarchontoglires</taxon>
        <taxon>Primates</taxon>
        <taxon>Haplorrhini</taxon>
        <taxon>Platyrrhini</taxon>
        <taxon>Cebidae</taxon>
        <taxon>Cebinae</taxon>
        <taxon>Sapajus</taxon>
    </lineage>
</organism>
<feature type="region of interest" description="Disordered" evidence="3">
    <location>
        <begin position="531"/>
        <end position="552"/>
    </location>
</feature>
<dbReference type="InterPro" id="IPR006652">
    <property type="entry name" value="Kelch_1"/>
</dbReference>
<dbReference type="FunFam" id="1.25.40.420:FF:000001">
    <property type="entry name" value="Kelch-like family member 12"/>
    <property type="match status" value="1"/>
</dbReference>
<accession>A0A6J3GJ18</accession>
<evidence type="ECO:0000256" key="3">
    <source>
        <dbReference type="SAM" id="MobiDB-lite"/>
    </source>
</evidence>
<sequence length="690" mass="75282">MEGAVQLLSREGHSVAHNSKRHYHDAFVAMSRMRQRGLLCDIVLHVAAKEIRAHKVVLASCSPYFHAMFTNEMSESRQTHVTLHDIDPQALDQLVQFAYTAEIVVGEGNVQTLLPAASLLQLNGVRDACCKFLLSQLDPSNCLGIRGFADAHSCSDLLKAAHRYVLQHFVDVAKTEEFMLLPLKQVLELVSSDSLNVPSEEEVYRAVLSWVKHDVDARRQHVPRLMKCVRLPLLSRDFLLGHVDAESLVRHHPDCKDLLIEALKFHLLPEQRGVLGTSRTRPRRCEGAGPVLFAVGGGSLFAIHGDCEAYDTRTDRWHVVASMSTRRARVGVAAVGNRLYAVGGYDGTSDLATVESYDPVTNTWQPEVSMGTRRSCLGVAALHGLLYSAGGYDGASCLNSAERYDPLTGAWTSVAAMSTRRRYVRVATLDGNLYAVGGYDSSSHLATVEKYEPQEHTRPGGHGWLAVCGRGQRWQLQPQLHREVQPEDQQVGGRLLHVHAAKQCGRGGAGAAQLPAAVLAHALRVLHQPLTQPPPEAHGLPHALRGPRPPPGTSRAICRITRPFLFVCLVVYLFTYLLRAEQCCGHSFTPSASGSLCPPIHSLARGCHLLRPCRPGARGPGAFQATADPAQVLHTVLTCTRGSWEGWGAGSCRPCAIFPGSCSGHTRAHGPYTAIQANLNNKHISWAPQA</sequence>
<dbReference type="InterPro" id="IPR011705">
    <property type="entry name" value="BACK"/>
</dbReference>
<dbReference type="FunFam" id="3.30.710.10:FF:000001">
    <property type="entry name" value="Kelch-like family member 20"/>
    <property type="match status" value="1"/>
</dbReference>
<gene>
    <name evidence="6" type="primary">KLHL17</name>
</gene>
<dbReference type="InterPro" id="IPR000210">
    <property type="entry name" value="BTB/POZ_dom"/>
</dbReference>
<keyword evidence="2" id="KW-0677">Repeat</keyword>